<name>W8VGM1_KLEPN</name>
<dbReference type="InterPro" id="IPR009057">
    <property type="entry name" value="Homeodomain-like_sf"/>
</dbReference>
<dbReference type="Pfam" id="PF01965">
    <property type="entry name" value="DJ-1_PfpI"/>
    <property type="match status" value="1"/>
</dbReference>
<dbReference type="InterPro" id="IPR018060">
    <property type="entry name" value="HTH_AraC"/>
</dbReference>
<keyword evidence="2" id="KW-0238">DNA-binding</keyword>
<dbReference type="Gene3D" id="3.40.50.880">
    <property type="match status" value="1"/>
</dbReference>
<dbReference type="AlphaFoldDB" id="W8VGM1"/>
<accession>W8VGM1</accession>
<dbReference type="InterPro" id="IPR052158">
    <property type="entry name" value="INH-QAR"/>
</dbReference>
<dbReference type="PROSITE" id="PS01124">
    <property type="entry name" value="HTH_ARAC_FAMILY_2"/>
    <property type="match status" value="1"/>
</dbReference>
<keyword evidence="3" id="KW-0804">Transcription</keyword>
<feature type="domain" description="HTH araC/xylS-type" evidence="4">
    <location>
        <begin position="259"/>
        <end position="360"/>
    </location>
</feature>
<dbReference type="KEGG" id="kps:KPNJ2_02656"/>
<dbReference type="SUPFAM" id="SSF52317">
    <property type="entry name" value="Class I glutamine amidotransferase-like"/>
    <property type="match status" value="1"/>
</dbReference>
<evidence type="ECO:0000256" key="2">
    <source>
        <dbReference type="ARBA" id="ARBA00023125"/>
    </source>
</evidence>
<reference evidence="5 6" key="1">
    <citation type="journal article" date="2014" name="Proc. Natl. Acad. Sci. U.S.A.">
        <title>Molecular dissection of the evolution of carbapenem-resistant multilocus sequence type 258 Klebsiella pneumoniae.</title>
        <authorList>
            <person name="Deleo F.R."/>
            <person name="Chen L."/>
            <person name="Porcella S.F."/>
            <person name="Martens C.A."/>
            <person name="Kobayashi S.D."/>
            <person name="Porter A.R."/>
            <person name="Chavda K.D."/>
            <person name="Jacobs M.R."/>
            <person name="Mathema B."/>
            <person name="Olsen R.J."/>
            <person name="Bonomo R.A."/>
            <person name="Musser J.M."/>
            <person name="Kreiswirth B.N."/>
        </authorList>
    </citation>
    <scope>NUCLEOTIDE SEQUENCE [LARGE SCALE GENOMIC DNA]</scope>
    <source>
        <strain evidence="5">30684/NJST258_2</strain>
    </source>
</reference>
<dbReference type="Gene3D" id="1.10.10.60">
    <property type="entry name" value="Homeodomain-like"/>
    <property type="match status" value="1"/>
</dbReference>
<dbReference type="GO" id="GO:0003700">
    <property type="term" value="F:DNA-binding transcription factor activity"/>
    <property type="evidence" value="ECO:0007669"/>
    <property type="project" value="InterPro"/>
</dbReference>
<evidence type="ECO:0000259" key="4">
    <source>
        <dbReference type="PROSITE" id="PS01124"/>
    </source>
</evidence>
<evidence type="ECO:0000313" key="5">
    <source>
        <dbReference type="EMBL" id="AHM79436.1"/>
    </source>
</evidence>
<organism evidence="5 6">
    <name type="scientific">Klebsiella pneumoniae 30684/NJST258_2</name>
    <dbReference type="NCBI Taxonomy" id="1420013"/>
    <lineage>
        <taxon>Bacteria</taxon>
        <taxon>Pseudomonadati</taxon>
        <taxon>Pseudomonadota</taxon>
        <taxon>Gammaproteobacteria</taxon>
        <taxon>Enterobacterales</taxon>
        <taxon>Enterobacteriaceae</taxon>
        <taxon>Klebsiella/Raoultella group</taxon>
        <taxon>Klebsiella</taxon>
        <taxon>Klebsiella pneumoniae complex</taxon>
    </lineage>
</organism>
<dbReference type="PROSITE" id="PS00041">
    <property type="entry name" value="HTH_ARAC_FAMILY_1"/>
    <property type="match status" value="1"/>
</dbReference>
<dbReference type="PATRIC" id="fig|1420013.3.peg.2505"/>
<dbReference type="Proteomes" id="UP000019586">
    <property type="component" value="Chromosome"/>
</dbReference>
<evidence type="ECO:0000256" key="3">
    <source>
        <dbReference type="ARBA" id="ARBA00023163"/>
    </source>
</evidence>
<dbReference type="Pfam" id="PF12833">
    <property type="entry name" value="HTH_18"/>
    <property type="match status" value="1"/>
</dbReference>
<evidence type="ECO:0000256" key="1">
    <source>
        <dbReference type="ARBA" id="ARBA00023015"/>
    </source>
</evidence>
<dbReference type="GO" id="GO:0043565">
    <property type="term" value="F:sequence-specific DNA binding"/>
    <property type="evidence" value="ECO:0007669"/>
    <property type="project" value="InterPro"/>
</dbReference>
<dbReference type="InterPro" id="IPR002818">
    <property type="entry name" value="DJ-1/PfpI"/>
</dbReference>
<protein>
    <submittedName>
        <fullName evidence="5">Transcriptional regulator, AraC family protein</fullName>
    </submittedName>
</protein>
<dbReference type="HOGENOM" id="CLU_000445_59_0_6"/>
<dbReference type="InterPro" id="IPR018062">
    <property type="entry name" value="HTH_AraC-typ_CS"/>
</dbReference>
<dbReference type="PANTHER" id="PTHR43130:SF11">
    <property type="entry name" value="TRANSCRIPTIONAL REGULATORY PROTEIN"/>
    <property type="match status" value="1"/>
</dbReference>
<gene>
    <name evidence="5" type="ORF">KPNJ2_02656</name>
</gene>
<evidence type="ECO:0000313" key="6">
    <source>
        <dbReference type="Proteomes" id="UP000019586"/>
    </source>
</evidence>
<dbReference type="CDD" id="cd03138">
    <property type="entry name" value="GATase1_AraC_2"/>
    <property type="match status" value="1"/>
</dbReference>
<dbReference type="EMBL" id="CP006918">
    <property type="protein sequence ID" value="AHM79436.1"/>
    <property type="molecule type" value="Genomic_DNA"/>
</dbReference>
<dbReference type="SMART" id="SM00342">
    <property type="entry name" value="HTH_ARAC"/>
    <property type="match status" value="1"/>
</dbReference>
<keyword evidence="1" id="KW-0805">Transcription regulation</keyword>
<proteinExistence type="predicted"/>
<dbReference type="InterPro" id="IPR029062">
    <property type="entry name" value="Class_I_gatase-like"/>
</dbReference>
<dbReference type="PANTHER" id="PTHR43130">
    <property type="entry name" value="ARAC-FAMILY TRANSCRIPTIONAL REGULATOR"/>
    <property type="match status" value="1"/>
</dbReference>
<sequence length="366" mass="40305">MLNFRQCNHHDKGYEVSLMTGNMRNQTFFMTGLNMRVALLALPGSMRSALAGLADMFWLANQVVRMNPTVNPELSRDVPLFDVRTITADGQPVRDVQGRSIESDGAFSGPDTFGVIIASGMQLDEHRFPVDRAAVSNAAEWLKVKYLKGSCIASVCAGSFVLGEAGLLNGRVCTTTWWLYPTFAERYPLAKPVWGKTLAEQDNVVTAGGPLSWVDLVIYLVRKYAGNELAKLTADMAVADSQPLSQQIYAPAGFLNSRHPLLTKAESLLRYQNPAMTVEQLAAALNMTTRTLNRKMKLLVQESPKDFITRVRIETASVLLESPGKTISQIASACGYGDETAFRRAFSTIMGMSPGSFRKRLLIKRP</sequence>
<dbReference type="SUPFAM" id="SSF46689">
    <property type="entry name" value="Homeodomain-like"/>
    <property type="match status" value="1"/>
</dbReference>